<keyword evidence="9" id="KW-0624">Polysaccharide degradation</keyword>
<evidence type="ECO:0000256" key="1">
    <source>
        <dbReference type="ARBA" id="ARBA00000822"/>
    </source>
</evidence>
<dbReference type="PANTHER" id="PTHR45708">
    <property type="entry name" value="ENDOCHITINASE"/>
    <property type="match status" value="1"/>
</dbReference>
<keyword evidence="6" id="KW-1015">Disulfide bond</keyword>
<keyword evidence="7" id="KW-0119">Carbohydrate metabolism</keyword>
<organism evidence="14 15">
    <name type="scientific">Rehmannia glutinosa</name>
    <name type="common">Chinese foxglove</name>
    <dbReference type="NCBI Taxonomy" id="99300"/>
    <lineage>
        <taxon>Eukaryota</taxon>
        <taxon>Viridiplantae</taxon>
        <taxon>Streptophyta</taxon>
        <taxon>Embryophyta</taxon>
        <taxon>Tracheophyta</taxon>
        <taxon>Spermatophyta</taxon>
        <taxon>Magnoliopsida</taxon>
        <taxon>eudicotyledons</taxon>
        <taxon>Gunneridae</taxon>
        <taxon>Pentapetalae</taxon>
        <taxon>asterids</taxon>
        <taxon>lamiids</taxon>
        <taxon>Lamiales</taxon>
        <taxon>Orobanchaceae</taxon>
        <taxon>Rehmannieae</taxon>
        <taxon>Rehmannia</taxon>
    </lineage>
</organism>
<dbReference type="InterPro" id="IPR017853">
    <property type="entry name" value="GH"/>
</dbReference>
<evidence type="ECO:0000256" key="7">
    <source>
        <dbReference type="ARBA" id="ARBA00023277"/>
    </source>
</evidence>
<dbReference type="PANTHER" id="PTHR45708:SF22">
    <property type="entry name" value="ACIDIC ENDOCHITINASE"/>
    <property type="match status" value="1"/>
</dbReference>
<dbReference type="EMBL" id="JABTTQ020003423">
    <property type="protein sequence ID" value="KAK6117676.1"/>
    <property type="molecule type" value="Genomic_DNA"/>
</dbReference>
<evidence type="ECO:0000259" key="13">
    <source>
        <dbReference type="PROSITE" id="PS51910"/>
    </source>
</evidence>
<dbReference type="Gene3D" id="3.20.20.80">
    <property type="entry name" value="Glycosidases"/>
    <property type="match status" value="1"/>
</dbReference>
<evidence type="ECO:0000256" key="6">
    <source>
        <dbReference type="ARBA" id="ARBA00023157"/>
    </source>
</evidence>
<evidence type="ECO:0000256" key="11">
    <source>
        <dbReference type="RuleBase" id="RU004453"/>
    </source>
</evidence>
<accession>A0ABR0U5V1</accession>
<name>A0ABR0U5V1_REHGL</name>
<keyword evidence="5" id="KW-0146">Chitin degradation</keyword>
<evidence type="ECO:0000256" key="5">
    <source>
        <dbReference type="ARBA" id="ARBA00023024"/>
    </source>
</evidence>
<comment type="catalytic activity">
    <reaction evidence="1">
        <text>Random endo-hydrolysis of N-acetyl-beta-D-glucosaminide (1-&gt;4)-beta-linkages in chitin and chitodextrins.</text>
        <dbReference type="EC" id="3.2.1.14"/>
    </reaction>
</comment>
<keyword evidence="15" id="KW-1185">Reference proteome</keyword>
<dbReference type="InterPro" id="IPR001579">
    <property type="entry name" value="Glyco_hydro_18_chit_AS"/>
</dbReference>
<evidence type="ECO:0000256" key="4">
    <source>
        <dbReference type="ARBA" id="ARBA00022801"/>
    </source>
</evidence>
<gene>
    <name evidence="14" type="ORF">DH2020_048593</name>
</gene>
<evidence type="ECO:0000256" key="10">
    <source>
        <dbReference type="RuleBase" id="RU000489"/>
    </source>
</evidence>
<evidence type="ECO:0000313" key="15">
    <source>
        <dbReference type="Proteomes" id="UP001318860"/>
    </source>
</evidence>
<keyword evidence="8 10" id="KW-0326">Glycosidase</keyword>
<dbReference type="SUPFAM" id="SSF51445">
    <property type="entry name" value="(Trans)glycosidases"/>
    <property type="match status" value="1"/>
</dbReference>
<feature type="signal peptide" evidence="12">
    <location>
        <begin position="1"/>
        <end position="27"/>
    </location>
</feature>
<comment type="caution">
    <text evidence="14">The sequence shown here is derived from an EMBL/GenBank/DDBJ whole genome shotgun (WGS) entry which is preliminary data.</text>
</comment>
<evidence type="ECO:0000256" key="9">
    <source>
        <dbReference type="ARBA" id="ARBA00023326"/>
    </source>
</evidence>
<reference evidence="14 15" key="1">
    <citation type="journal article" date="2021" name="Comput. Struct. Biotechnol. J.">
        <title>De novo genome assembly of the potent medicinal plant Rehmannia glutinosa using nanopore technology.</title>
        <authorList>
            <person name="Ma L."/>
            <person name="Dong C."/>
            <person name="Song C."/>
            <person name="Wang X."/>
            <person name="Zheng X."/>
            <person name="Niu Y."/>
            <person name="Chen S."/>
            <person name="Feng W."/>
        </authorList>
    </citation>
    <scope>NUCLEOTIDE SEQUENCE [LARGE SCALE GENOMIC DNA]</scope>
    <source>
        <strain evidence="14">DH-2019</strain>
    </source>
</reference>
<evidence type="ECO:0000256" key="8">
    <source>
        <dbReference type="ARBA" id="ARBA00023295"/>
    </source>
</evidence>
<dbReference type="PROSITE" id="PS01095">
    <property type="entry name" value="GH18_1"/>
    <property type="match status" value="1"/>
</dbReference>
<feature type="chain" id="PRO_5045085315" description="chitinase" evidence="12">
    <location>
        <begin position="28"/>
        <end position="304"/>
    </location>
</feature>
<evidence type="ECO:0000256" key="2">
    <source>
        <dbReference type="ARBA" id="ARBA00012729"/>
    </source>
</evidence>
<proteinExistence type="inferred from homology"/>
<feature type="domain" description="GH18" evidence="13">
    <location>
        <begin position="31"/>
        <end position="301"/>
    </location>
</feature>
<dbReference type="InterPro" id="IPR001223">
    <property type="entry name" value="Glyco_hydro18_cat"/>
</dbReference>
<sequence>MGLYSQTPLLILLPILIAFPLFSFSQSQKPCGISVYWRGNSAEGTLSDACRTQHYKYVNIAFLMTFGNGQTPVLKFADYSSTDTESMRNEIQLCQNMGVRVLLSLGGSFGNYTLSSRRNAKRVARYLYHSFLWGKHRSFVRPFGNISLNGIDFDIENPGSNLYWDVLARALSRFSKPRRKVYLSAAPGCTYPDRNLDAAIRTGLFDYVAVKFYGNPQCEYTWGDASRVLASWNVWSSSLPANSQLLLGSIAFPATGYMFPSQIVYEILPEIMSSPNYGGVMVWDWYYDSLWSHSKSMYQHVCQS</sequence>
<dbReference type="PROSITE" id="PS51910">
    <property type="entry name" value="GH18_2"/>
    <property type="match status" value="1"/>
</dbReference>
<dbReference type="Proteomes" id="UP001318860">
    <property type="component" value="Unassembled WGS sequence"/>
</dbReference>
<evidence type="ECO:0000256" key="12">
    <source>
        <dbReference type="SAM" id="SignalP"/>
    </source>
</evidence>
<dbReference type="InterPro" id="IPR050542">
    <property type="entry name" value="Glycosyl_Hydrlase18_Chitinase"/>
</dbReference>
<dbReference type="EC" id="3.2.1.14" evidence="2"/>
<keyword evidence="4 10" id="KW-0378">Hydrolase</keyword>
<comment type="similarity">
    <text evidence="11">Belongs to the glycosyl hydrolase 18 family.</text>
</comment>
<evidence type="ECO:0000313" key="14">
    <source>
        <dbReference type="EMBL" id="KAK6117676.1"/>
    </source>
</evidence>
<protein>
    <recommendedName>
        <fullName evidence="2">chitinase</fullName>
        <ecNumber evidence="2">3.2.1.14</ecNumber>
    </recommendedName>
</protein>
<evidence type="ECO:0000256" key="3">
    <source>
        <dbReference type="ARBA" id="ARBA00022729"/>
    </source>
</evidence>
<keyword evidence="3 12" id="KW-0732">Signal</keyword>
<dbReference type="Pfam" id="PF00704">
    <property type="entry name" value="Glyco_hydro_18"/>
    <property type="match status" value="1"/>
</dbReference>